<dbReference type="FunFam" id="3.40.50.620:FF:000286">
    <property type="entry name" value="Isoleucine--tRNA ligase"/>
    <property type="match status" value="1"/>
</dbReference>
<dbReference type="CDD" id="cd00818">
    <property type="entry name" value="IleRS_core"/>
    <property type="match status" value="1"/>
</dbReference>
<dbReference type="InterPro" id="IPR002301">
    <property type="entry name" value="Ile-tRNA-ligase"/>
</dbReference>
<feature type="binding site" evidence="10">
    <location>
        <position position="604"/>
    </location>
    <ligand>
        <name>ATP</name>
        <dbReference type="ChEBI" id="CHEBI:30616"/>
    </ligand>
</feature>
<evidence type="ECO:0000256" key="3">
    <source>
        <dbReference type="ARBA" id="ARBA00022723"/>
    </source>
</evidence>
<evidence type="ECO:0000313" key="13">
    <source>
        <dbReference type="EMBL" id="AKG38124.1"/>
    </source>
</evidence>
<keyword evidence="8 10" id="KW-0030">Aminoacyl-tRNA synthetase</keyword>
<dbReference type="NCBIfam" id="TIGR00392">
    <property type="entry name" value="ileS"/>
    <property type="match status" value="1"/>
</dbReference>
<keyword evidence="7 10" id="KW-0648">Protein biosynthesis</keyword>
<dbReference type="SUPFAM" id="SSF47323">
    <property type="entry name" value="Anticodon-binding domain of a subclass of class I aminoacyl-tRNA synthetases"/>
    <property type="match status" value="2"/>
</dbReference>
<dbReference type="PATRIC" id="fig|1550241.5.peg.164"/>
<dbReference type="RefSeq" id="WP_052883457.1">
    <property type="nucleotide sequence ID" value="NZ_CP009961.1"/>
</dbReference>
<feature type="domain" description="Methionyl/Valyl/Leucyl/Isoleucyl-tRNA synthetase anticodon-binding" evidence="12">
    <location>
        <begin position="690"/>
        <end position="840"/>
    </location>
</feature>
<comment type="domain">
    <text evidence="10">IleRS has two distinct active sites: one for aminoacylation and one for editing. The misactivated valine is translocated from the active site to the editing site, which sterically excludes the correctly activated isoleucine. The single editing site contains two valyl binding pockets, one specific for each substrate (Val-AMP or Val-tRNA(Ile)).</text>
</comment>
<protein>
    <recommendedName>
        <fullName evidence="10">Isoleucine--tRNA ligase</fullName>
        <ecNumber evidence="10">6.1.1.5</ecNumber>
    </recommendedName>
    <alternativeName>
        <fullName evidence="10">Isoleucyl-tRNA synthetase</fullName>
        <shortName evidence="10">IleRS</shortName>
    </alternativeName>
</protein>
<dbReference type="GO" id="GO:0006428">
    <property type="term" value="P:isoleucyl-tRNA aminoacylation"/>
    <property type="evidence" value="ECO:0007669"/>
    <property type="project" value="UniProtKB-UniRule"/>
</dbReference>
<dbReference type="STRING" id="1550241.MA03_00815"/>
<keyword evidence="14" id="KW-1185">Reference proteome</keyword>
<dbReference type="GO" id="GO:0008270">
    <property type="term" value="F:zinc ion binding"/>
    <property type="evidence" value="ECO:0007669"/>
    <property type="project" value="UniProtKB-UniRule"/>
</dbReference>
<accession>A0A0F7FG15</accession>
<proteinExistence type="inferred from homology"/>
<comment type="caution">
    <text evidence="10">Lacks conserved residue(s) required for the propagation of feature annotation.</text>
</comment>
<evidence type="ECO:0000256" key="8">
    <source>
        <dbReference type="ARBA" id="ARBA00023146"/>
    </source>
</evidence>
<comment type="cofactor">
    <cofactor evidence="10">
        <name>Zn(2+)</name>
        <dbReference type="ChEBI" id="CHEBI:29105"/>
    </cofactor>
</comment>
<dbReference type="Pfam" id="PF08264">
    <property type="entry name" value="Anticodon_1"/>
    <property type="match status" value="1"/>
</dbReference>
<comment type="catalytic activity">
    <reaction evidence="9 10">
        <text>tRNA(Ile) + L-isoleucine + ATP = L-isoleucyl-tRNA(Ile) + AMP + diphosphate</text>
        <dbReference type="Rhea" id="RHEA:11060"/>
        <dbReference type="Rhea" id="RHEA-COMP:9666"/>
        <dbReference type="Rhea" id="RHEA-COMP:9695"/>
        <dbReference type="ChEBI" id="CHEBI:30616"/>
        <dbReference type="ChEBI" id="CHEBI:33019"/>
        <dbReference type="ChEBI" id="CHEBI:58045"/>
        <dbReference type="ChEBI" id="CHEBI:78442"/>
        <dbReference type="ChEBI" id="CHEBI:78528"/>
        <dbReference type="ChEBI" id="CHEBI:456215"/>
        <dbReference type="EC" id="6.1.1.5"/>
    </reaction>
</comment>
<dbReference type="Pfam" id="PF19302">
    <property type="entry name" value="DUF5915"/>
    <property type="match status" value="1"/>
</dbReference>
<dbReference type="EMBL" id="CP009961">
    <property type="protein sequence ID" value="AKG38124.1"/>
    <property type="molecule type" value="Genomic_DNA"/>
</dbReference>
<comment type="similarity">
    <text evidence="10">Belongs to the class-I aminoacyl-tRNA synthetase family. IleS type 2 subfamily.</text>
</comment>
<dbReference type="InterPro" id="IPR009008">
    <property type="entry name" value="Val/Leu/Ile-tRNA-synth_edit"/>
</dbReference>
<sequence>MGIVRALSQEFNPKKYEGEILNYWYENKIYDLIREKARGKPKFYFLDGPPYASSGVPHVGTLWNKVLKDAVIRYYRALGYSVNDQPGYDCHGLPIEVQIERRLGFKSKKDIEDYGVDRFIEECKGFVKQNISSLNSYFKEFGVSMDWERPYTTMDARYIEGAWWLVKKAEEKRLLDYGLKVVHWCPRCETTLADYEVTEYTELEDPSIYVKFPVANEKNRYILIWTTTPWTLPANVAVMANPKLVYVWVEVRGDILLIAKDRLEAVLKEAGITEYKVLEEVKGVELEGLRYLHPLADEVDAQKGLADAHRVVLSEEFVSAQEGTGLVHSAPGHGEEDYIVGLRYSLPIVVLVDEKGRLTKEAGKYSGLNVRDANGVIIEDLKRKGYLFHSGVIRHRYPICWRCKTPLVLRGTKQWFIRVTHLKNRLLEEAEKVEWVPEWAGYSRFKNWLAGLRDWIISRQRYWGTPAPIWVCEKCGERVVVGSKKELEELAGGKLEIPDLHRPWIDKVTLRCPKCGGIMKRVPDVLDVWLDSGVAFYASLGYPQIREKFKELYPADLIIEGHDQIAGWFFSLLRSGIITFDEAPYRRVLMHGFALDEQGREMHKSLGNYVEPRQVLEYKYGSRDVFRWFVLRTTTWEDMKFSWKGLEEVYSDLNIFWNVYYFATLYMSLDKFNPEEYPVDALLDKLSIEDKWLLSRFETVAREVKNAFDTLNIHRAVKLIRDFVVEDLSHWYIRLIRPRVWIEEASYEKIAAYATLSYVLKRLLVIASPIIPFTTERIYLESFRYEEAPPSIHMLSWPEPRDDFLDPELEKKMSLAREIVEKALALRMKNGIKIRQPLPALYIFTSDPKITESVRMMDRIIASQVNVKKVEVRPAEELVSYKSVKVEPVYRLLGPTLREYTSLVIEEVNKKKEEVARSLAEKGSIDLEVAGRVFHLEKSMFEILESWREHYDGDTTTWGTIVLDTNISEKELAEGLARDTLRRIQFMRKQLSLSIDEYIETTIYIPGEFIELVKGYEDYLRTESRSKALFLVSHEEDVKGDLVADWEIGDIKIKIGIRRFKNQ</sequence>
<evidence type="ECO:0000256" key="7">
    <source>
        <dbReference type="ARBA" id="ARBA00022917"/>
    </source>
</evidence>
<dbReference type="GeneID" id="25400728"/>
<dbReference type="GO" id="GO:0005737">
    <property type="term" value="C:cytoplasm"/>
    <property type="evidence" value="ECO:0007669"/>
    <property type="project" value="UniProtKB-SubCell"/>
</dbReference>
<dbReference type="GO" id="GO:0000049">
    <property type="term" value="F:tRNA binding"/>
    <property type="evidence" value="ECO:0007669"/>
    <property type="project" value="InterPro"/>
</dbReference>
<evidence type="ECO:0000256" key="1">
    <source>
        <dbReference type="ARBA" id="ARBA00022490"/>
    </source>
</evidence>
<name>A0A0F7FG15_9CREN</name>
<organism evidence="13 14">
    <name type="scientific">Infirmifilum uzonense</name>
    <dbReference type="NCBI Taxonomy" id="1550241"/>
    <lineage>
        <taxon>Archaea</taxon>
        <taxon>Thermoproteota</taxon>
        <taxon>Thermoprotei</taxon>
        <taxon>Thermofilales</taxon>
        <taxon>Thermofilaceae</taxon>
        <taxon>Infirmifilum</taxon>
    </lineage>
</organism>
<gene>
    <name evidence="10" type="primary">ileS</name>
    <name evidence="13" type="ORF">MA03_00815</name>
</gene>
<evidence type="ECO:0000259" key="11">
    <source>
        <dbReference type="Pfam" id="PF00133"/>
    </source>
</evidence>
<evidence type="ECO:0000256" key="2">
    <source>
        <dbReference type="ARBA" id="ARBA00022598"/>
    </source>
</evidence>
<keyword evidence="1 10" id="KW-0963">Cytoplasm</keyword>
<keyword evidence="6 10" id="KW-0067">ATP-binding</keyword>
<dbReference type="InterPro" id="IPR023586">
    <property type="entry name" value="Ile-tRNA-ligase_type2"/>
</dbReference>
<comment type="subcellular location">
    <subcellularLocation>
        <location evidence="10">Cytoplasm</location>
    </subcellularLocation>
</comment>
<reference evidence="13 14" key="1">
    <citation type="journal article" date="2015" name="Stand. Genomic Sci.">
        <title>Complete genome sequence of and proposal of Thermofilum uzonense sp. nov. a novel hyperthermophilic crenarchaeon and emended description of the genus Thermofilum.</title>
        <authorList>
            <person name="Toshchakov S.V."/>
            <person name="Korzhenkov A.A."/>
            <person name="Samarov N.I."/>
            <person name="Mazunin I.O."/>
            <person name="Mozhey O.I."/>
            <person name="Shmyr I.S."/>
            <person name="Derbikova K.S."/>
            <person name="Taranov E.A."/>
            <person name="Dominova I.N."/>
            <person name="Bonch-Osmolovskaya E.A."/>
            <person name="Patrushev M.V."/>
            <person name="Podosokorskaya O.A."/>
            <person name="Kublanov I.V."/>
        </authorList>
    </citation>
    <scope>NUCLEOTIDE SEQUENCE [LARGE SCALE GENOMIC DNA]</scope>
    <source>
        <strain evidence="13 14">1807-2</strain>
    </source>
</reference>
<dbReference type="OrthoDB" id="30823at2157"/>
<dbReference type="EC" id="6.1.1.5" evidence="10"/>
<comment type="function">
    <text evidence="10">Catalyzes the attachment of isoleucine to tRNA(Ile). As IleRS can inadvertently accommodate and process structurally similar amino acids such as valine, to avoid such errors it has two additional distinct tRNA(Ile)-dependent editing activities. One activity is designated as 'pretransfer' editing and involves the hydrolysis of activated Val-AMP. The other activity is designated 'posttransfer' editing and involves deacylation of mischarged Val-tRNA(Ile).</text>
</comment>
<dbReference type="GO" id="GO:0002161">
    <property type="term" value="F:aminoacyl-tRNA deacylase activity"/>
    <property type="evidence" value="ECO:0007669"/>
    <property type="project" value="InterPro"/>
</dbReference>
<evidence type="ECO:0000313" key="14">
    <source>
        <dbReference type="Proteomes" id="UP000067434"/>
    </source>
</evidence>
<feature type="domain" description="Aminoacyl-tRNA synthetase class Ia" evidence="11">
    <location>
        <begin position="20"/>
        <end position="642"/>
    </location>
</feature>
<dbReference type="CDD" id="cd07961">
    <property type="entry name" value="Anticodon_Ia_Ile_ABEc"/>
    <property type="match status" value="1"/>
</dbReference>
<evidence type="ECO:0000256" key="10">
    <source>
        <dbReference type="HAMAP-Rule" id="MF_02003"/>
    </source>
</evidence>
<dbReference type="GO" id="GO:0005524">
    <property type="term" value="F:ATP binding"/>
    <property type="evidence" value="ECO:0007669"/>
    <property type="project" value="UniProtKB-UniRule"/>
</dbReference>
<comment type="subunit">
    <text evidence="10">Monomer.</text>
</comment>
<dbReference type="InterPro" id="IPR009080">
    <property type="entry name" value="tRNAsynth_Ia_anticodon-bd"/>
</dbReference>
<dbReference type="PANTHER" id="PTHR42780:SF1">
    <property type="entry name" value="ISOLEUCINE--TRNA LIGASE, CYTOPLASMIC"/>
    <property type="match status" value="1"/>
</dbReference>
<feature type="short sequence motif" description="'KMSKS' region" evidence="10">
    <location>
        <begin position="601"/>
        <end position="605"/>
    </location>
</feature>
<dbReference type="PRINTS" id="PR00984">
    <property type="entry name" value="TRNASYNTHILE"/>
</dbReference>
<evidence type="ECO:0000256" key="6">
    <source>
        <dbReference type="ARBA" id="ARBA00022840"/>
    </source>
</evidence>
<dbReference type="InterPro" id="IPR033709">
    <property type="entry name" value="Anticodon_Ile_ABEc"/>
</dbReference>
<dbReference type="AlphaFoldDB" id="A0A0F7FG15"/>
<dbReference type="KEGG" id="thf:MA03_00815"/>
<dbReference type="Gene3D" id="1.10.730.10">
    <property type="entry name" value="Isoleucyl-tRNA Synthetase, Domain 1"/>
    <property type="match status" value="1"/>
</dbReference>
<dbReference type="PANTHER" id="PTHR42780">
    <property type="entry name" value="SOLEUCYL-TRNA SYNTHETASE"/>
    <property type="match status" value="1"/>
</dbReference>
<dbReference type="Pfam" id="PF00133">
    <property type="entry name" value="tRNA-synt_1"/>
    <property type="match status" value="1"/>
</dbReference>
<evidence type="ECO:0000256" key="9">
    <source>
        <dbReference type="ARBA" id="ARBA00048359"/>
    </source>
</evidence>
<keyword evidence="2 10" id="KW-0436">Ligase</keyword>
<keyword evidence="5 10" id="KW-0862">Zinc</keyword>
<dbReference type="InterPro" id="IPR014729">
    <property type="entry name" value="Rossmann-like_a/b/a_fold"/>
</dbReference>
<evidence type="ECO:0000256" key="5">
    <source>
        <dbReference type="ARBA" id="ARBA00022833"/>
    </source>
</evidence>
<dbReference type="InterPro" id="IPR002300">
    <property type="entry name" value="aa-tRNA-synth_Ia"/>
</dbReference>
<dbReference type="InterPro" id="IPR013155">
    <property type="entry name" value="M/V/L/I-tRNA-synth_anticd-bd"/>
</dbReference>
<dbReference type="HAMAP" id="MF_02003">
    <property type="entry name" value="Ile_tRNA_synth_type2"/>
    <property type="match status" value="1"/>
</dbReference>
<dbReference type="GO" id="GO:0004822">
    <property type="term" value="F:isoleucine-tRNA ligase activity"/>
    <property type="evidence" value="ECO:0007669"/>
    <property type="project" value="UniProtKB-UniRule"/>
</dbReference>
<evidence type="ECO:0000256" key="4">
    <source>
        <dbReference type="ARBA" id="ARBA00022741"/>
    </source>
</evidence>
<dbReference type="HOGENOM" id="CLU_001493_1_1_2"/>
<dbReference type="SUPFAM" id="SSF52374">
    <property type="entry name" value="Nucleotidylyl transferase"/>
    <property type="match status" value="1"/>
</dbReference>
<keyword evidence="3 10" id="KW-0479">Metal-binding</keyword>
<dbReference type="Proteomes" id="UP000067434">
    <property type="component" value="Chromosome"/>
</dbReference>
<evidence type="ECO:0000259" key="12">
    <source>
        <dbReference type="Pfam" id="PF08264"/>
    </source>
</evidence>
<dbReference type="SUPFAM" id="SSF50677">
    <property type="entry name" value="ValRS/IleRS/LeuRS editing domain"/>
    <property type="match status" value="1"/>
</dbReference>
<dbReference type="Gene3D" id="3.40.50.620">
    <property type="entry name" value="HUPs"/>
    <property type="match status" value="2"/>
</dbReference>
<keyword evidence="4 10" id="KW-0547">Nucleotide-binding</keyword>